<dbReference type="RefSeq" id="WP_035195002.1">
    <property type="nucleotide sequence ID" value="NZ_CCCS020000056.1"/>
</dbReference>
<evidence type="ECO:0000313" key="1">
    <source>
        <dbReference type="EMBL" id="CDQ11759.1"/>
    </source>
</evidence>
<accession>A0A060UZ56</accession>
<sequence>MLQISTGKFFKGEAHETLRRAIYYTNYRIFREDERIETQAGSLQPVIGVHGLGALTCEIIERIEKLPGGPYSGEVIATGGDTLINDFAAIVSFTLNITCTADLDLARRLVANERPSLGADLVPQKYVPRMFDRAVDWQPGDAADLQRFVSDLMALERKSYEGVMRAIRRYVIGAHRISDDVNIAYALFVMSMESLAQNYDGFEPAWDDYDQNKRRSVDEALRDAPEAAANRVRAAVLANEHVAIARRFREFALAHVGPSFFREEAQTAVNAVSRPDLSIALRQAYSIRSSYVHHLKDIPHLLVGIGGFHETMAVDGEPALTFAGLARVARHVIKTFVAQAPKTETEDFDWRKDLPGKLTMQLAPQYWIYNPQGFDATTAQQYLVAFIGQVVGILLQPSSKLTDIRPVLEKVEVLVTGLAKPAQRLPMLALYFLFNFFAPEDSRSAGYPKLIETYKSDFDTPSIISLAAHLLTGQNPDWPLPLMEELYTRYFRERHYANTLDLGRILEAAFILRLAEQNRATGDLTRAKELIAFAVETCPGHVSLRNFEALNQMDDKAAICWQAILLPAKTSIG</sequence>
<protein>
    <recommendedName>
        <fullName evidence="4">Apea-like HEPN domain-containing protein</fullName>
    </recommendedName>
</protein>
<evidence type="ECO:0000313" key="3">
    <source>
        <dbReference type="Proteomes" id="UP000193925"/>
    </source>
</evidence>
<reference evidence="1" key="2">
    <citation type="submission" date="2014-07" db="EMBL/GenBank/DDBJ databases">
        <title>Initial genome analysis of the psychrotolerant acidophile Acidithiobacillus ferrivorans CF27: insights into iron and sulfur oxidation pathways and into biofilm formation.</title>
        <authorList>
            <person name="Talla E."/>
            <person name="Hedrich S."/>
            <person name="Mangenot S."/>
            <person name="Ji B."/>
            <person name="Johnson D.B."/>
            <person name="Barbe V."/>
            <person name="Bonnefoy V."/>
        </authorList>
    </citation>
    <scope>NUCLEOTIDE SEQUENCE [LARGE SCALE GENOMIC DNA]</scope>
    <source>
        <strain evidence="1">CF27</strain>
    </source>
</reference>
<evidence type="ECO:0000313" key="2">
    <source>
        <dbReference type="EMBL" id="SMH66731.1"/>
    </source>
</evidence>
<name>A0A060UZ56_9PROT</name>
<gene>
    <name evidence="2" type="ORF">AFERRI_40080</name>
    <name evidence="1" type="ORF">AFERRI_60014</name>
</gene>
<keyword evidence="3" id="KW-1185">Reference proteome</keyword>
<dbReference type="EMBL" id="LT841305">
    <property type="protein sequence ID" value="SMH66731.1"/>
    <property type="molecule type" value="Genomic_DNA"/>
</dbReference>
<proteinExistence type="predicted"/>
<dbReference type="AlphaFoldDB" id="A0A060UZ56"/>
<dbReference type="EMBL" id="CCCS020000056">
    <property type="protein sequence ID" value="CDQ11759.1"/>
    <property type="molecule type" value="Genomic_DNA"/>
</dbReference>
<evidence type="ECO:0008006" key="4">
    <source>
        <dbReference type="Google" id="ProtNLM"/>
    </source>
</evidence>
<reference evidence="2 3" key="3">
    <citation type="submission" date="2017-03" db="EMBL/GenBank/DDBJ databases">
        <authorList>
            <person name="Regsiter A."/>
            <person name="William W."/>
        </authorList>
    </citation>
    <scope>NUCLEOTIDE SEQUENCE [LARGE SCALE GENOMIC DNA]</scope>
    <source>
        <strain evidence="2">PRJEB5721</strain>
    </source>
</reference>
<reference evidence="1" key="1">
    <citation type="submission" date="2014-03" db="EMBL/GenBank/DDBJ databases">
        <authorList>
            <person name="Genoscope - CEA"/>
        </authorList>
    </citation>
    <scope>NUCLEOTIDE SEQUENCE [LARGE SCALE GENOMIC DNA]</scope>
    <source>
        <strain evidence="1">CF27</strain>
    </source>
</reference>
<organism evidence="1">
    <name type="scientific">Acidithiobacillus ferrivorans</name>
    <dbReference type="NCBI Taxonomy" id="160808"/>
    <lineage>
        <taxon>Bacteria</taxon>
        <taxon>Pseudomonadati</taxon>
        <taxon>Pseudomonadota</taxon>
        <taxon>Acidithiobacillia</taxon>
        <taxon>Acidithiobacillales</taxon>
        <taxon>Acidithiobacillaceae</taxon>
        <taxon>Acidithiobacillus</taxon>
    </lineage>
</organism>
<dbReference type="Proteomes" id="UP000193925">
    <property type="component" value="Chromosome AFERRI"/>
</dbReference>